<accession>A0A0F5J8D7</accession>
<gene>
    <name evidence="4" type="ORF">HMPREF1536_03620</name>
</gene>
<protein>
    <recommendedName>
        <fullName evidence="3">Outer membrane protein beta-barrel domain-containing protein</fullName>
    </recommendedName>
</protein>
<dbReference type="InterPro" id="IPR027385">
    <property type="entry name" value="Beta-barrel_OMP"/>
</dbReference>
<dbReference type="Gene3D" id="2.40.160.20">
    <property type="match status" value="1"/>
</dbReference>
<keyword evidence="5" id="KW-1185">Reference proteome</keyword>
<dbReference type="Proteomes" id="UP000033035">
    <property type="component" value="Unassembled WGS sequence"/>
</dbReference>
<evidence type="ECO:0000256" key="2">
    <source>
        <dbReference type="SAM" id="SignalP"/>
    </source>
</evidence>
<dbReference type="Pfam" id="PF13505">
    <property type="entry name" value="OMP_b-brl"/>
    <property type="match status" value="1"/>
</dbReference>
<dbReference type="PATRIC" id="fig|1203610.3.peg.3690"/>
<keyword evidence="1 2" id="KW-0732">Signal</keyword>
<proteinExistence type="predicted"/>
<evidence type="ECO:0000313" key="5">
    <source>
        <dbReference type="Proteomes" id="UP000033035"/>
    </source>
</evidence>
<reference evidence="4 5" key="1">
    <citation type="submission" date="2013-04" db="EMBL/GenBank/DDBJ databases">
        <title>The Genome Sequence of Parabacteroides gordonii DSM 23371.</title>
        <authorList>
            <consortium name="The Broad Institute Genomics Platform"/>
            <person name="Earl A."/>
            <person name="Ward D."/>
            <person name="Feldgarden M."/>
            <person name="Gevers D."/>
            <person name="Martens E."/>
            <person name="Sakamoto M."/>
            <person name="Benno Y."/>
            <person name="Suzuki N."/>
            <person name="Matsunaga N."/>
            <person name="Koshihara K."/>
            <person name="Seki M."/>
            <person name="Komiya H."/>
            <person name="Walker B."/>
            <person name="Young S."/>
            <person name="Zeng Q."/>
            <person name="Gargeya S."/>
            <person name="Fitzgerald M."/>
            <person name="Haas B."/>
            <person name="Abouelleil A."/>
            <person name="Allen A.W."/>
            <person name="Alvarado L."/>
            <person name="Arachchi H.M."/>
            <person name="Berlin A.M."/>
            <person name="Chapman S.B."/>
            <person name="Gainer-Dewar J."/>
            <person name="Goldberg J."/>
            <person name="Griggs A."/>
            <person name="Gujja S."/>
            <person name="Hansen M."/>
            <person name="Howarth C."/>
            <person name="Imamovic A."/>
            <person name="Ireland A."/>
            <person name="Larimer J."/>
            <person name="McCowan C."/>
            <person name="Murphy C."/>
            <person name="Pearson M."/>
            <person name="Poon T.W."/>
            <person name="Priest M."/>
            <person name="Roberts A."/>
            <person name="Saif S."/>
            <person name="Shea T."/>
            <person name="Sisk P."/>
            <person name="Sykes S."/>
            <person name="Wortman J."/>
            <person name="Nusbaum C."/>
            <person name="Birren B."/>
        </authorList>
    </citation>
    <scope>NUCLEOTIDE SEQUENCE [LARGE SCALE GENOMIC DNA]</scope>
    <source>
        <strain evidence="4 5">MS-1</strain>
    </source>
</reference>
<evidence type="ECO:0000259" key="3">
    <source>
        <dbReference type="Pfam" id="PF13505"/>
    </source>
</evidence>
<dbReference type="RefSeq" id="WP_044191597.1">
    <property type="nucleotide sequence ID" value="NZ_AUAE01000010.1"/>
</dbReference>
<organism evidence="4 5">
    <name type="scientific">Parabacteroides gordonii MS-1 = DSM 23371</name>
    <dbReference type="NCBI Taxonomy" id="1203610"/>
    <lineage>
        <taxon>Bacteria</taxon>
        <taxon>Pseudomonadati</taxon>
        <taxon>Bacteroidota</taxon>
        <taxon>Bacteroidia</taxon>
        <taxon>Bacteroidales</taxon>
        <taxon>Tannerellaceae</taxon>
        <taxon>Parabacteroides</taxon>
    </lineage>
</organism>
<dbReference type="EMBL" id="AQHW01000017">
    <property type="protein sequence ID" value="KKB54039.1"/>
    <property type="molecule type" value="Genomic_DNA"/>
</dbReference>
<dbReference type="SUPFAM" id="SSF56925">
    <property type="entry name" value="OMPA-like"/>
    <property type="match status" value="1"/>
</dbReference>
<evidence type="ECO:0000313" key="4">
    <source>
        <dbReference type="EMBL" id="KKB54039.1"/>
    </source>
</evidence>
<dbReference type="HOGENOM" id="CLU_110597_0_0_10"/>
<evidence type="ECO:0000256" key="1">
    <source>
        <dbReference type="ARBA" id="ARBA00022729"/>
    </source>
</evidence>
<dbReference type="STRING" id="1203610.HMPREF1536_03620"/>
<feature type="chain" id="PRO_5002489368" description="Outer membrane protein beta-barrel domain-containing protein" evidence="2">
    <location>
        <begin position="24"/>
        <end position="216"/>
    </location>
</feature>
<sequence length="216" mass="24536">MKPKELLYLTFFCISLISWPSYAENPVNNPHSISLHTGYANMLSGTAGLTNSAHSYERDLCSGISWDAQYHWHFKKMIGFGLLYSGYSSKGSLEHSSDHVYTHYIAPQFALYCLNSERMNIRLSAGTGYLRYRNNSTVYEKDRRVTGGRIAGNIGVNAEYMLSSHWGISADLQYILTNLRKVNSKYHGETVLVRFPSEERLNVSRLNISLGLGYHF</sequence>
<feature type="domain" description="Outer membrane protein beta-barrel" evidence="3">
    <location>
        <begin position="43"/>
        <end position="216"/>
    </location>
</feature>
<comment type="caution">
    <text evidence="4">The sequence shown here is derived from an EMBL/GenBank/DDBJ whole genome shotgun (WGS) entry which is preliminary data.</text>
</comment>
<dbReference type="InterPro" id="IPR011250">
    <property type="entry name" value="OMP/PagP_B-barrel"/>
</dbReference>
<name>A0A0F5J8D7_9BACT</name>
<feature type="signal peptide" evidence="2">
    <location>
        <begin position="1"/>
        <end position="23"/>
    </location>
</feature>
<dbReference type="AlphaFoldDB" id="A0A0F5J8D7"/>